<evidence type="ECO:0000313" key="1">
    <source>
        <dbReference type="EMBL" id="VAV96904.1"/>
    </source>
</evidence>
<proteinExistence type="predicted"/>
<sequence>MRSSGFIKIVLAGFGASLLGGCLLSETPILDAANGRATPIKPGAYIACPLKDDADASDCDELIISHDASGLYRFEKADEKPSLFRFRKIAWRGYAVQTTEDGDDSYMYYYGRRIGKRFRLTMMMCAELPASLRDALIANGDLASEDDDFESCIVNTLEGLTKAAKAYHHGDAVSGVVDGETMVLELTPATQASE</sequence>
<dbReference type="PROSITE" id="PS51257">
    <property type="entry name" value="PROKAR_LIPOPROTEIN"/>
    <property type="match status" value="1"/>
</dbReference>
<dbReference type="AlphaFoldDB" id="A0A3B0RT30"/>
<organism evidence="1">
    <name type="scientific">hydrothermal vent metagenome</name>
    <dbReference type="NCBI Taxonomy" id="652676"/>
    <lineage>
        <taxon>unclassified sequences</taxon>
        <taxon>metagenomes</taxon>
        <taxon>ecological metagenomes</taxon>
    </lineage>
</organism>
<name>A0A3B0RT30_9ZZZZ</name>
<gene>
    <name evidence="1" type="ORF">MNBD_ALPHA05-496</name>
</gene>
<accession>A0A3B0RT30</accession>
<protein>
    <recommendedName>
        <fullName evidence="2">Lipoprotein</fullName>
    </recommendedName>
</protein>
<reference evidence="1" key="1">
    <citation type="submission" date="2018-06" db="EMBL/GenBank/DDBJ databases">
        <authorList>
            <person name="Zhirakovskaya E."/>
        </authorList>
    </citation>
    <scope>NUCLEOTIDE SEQUENCE</scope>
</reference>
<evidence type="ECO:0008006" key="2">
    <source>
        <dbReference type="Google" id="ProtNLM"/>
    </source>
</evidence>
<dbReference type="EMBL" id="UOEH01000213">
    <property type="protein sequence ID" value="VAV96904.1"/>
    <property type="molecule type" value="Genomic_DNA"/>
</dbReference>